<reference evidence="2" key="1">
    <citation type="submission" date="2017-02" db="UniProtKB">
        <authorList>
            <consortium name="WormBaseParasite"/>
        </authorList>
    </citation>
    <scope>IDENTIFICATION</scope>
</reference>
<proteinExistence type="predicted"/>
<organism evidence="1 2">
    <name type="scientific">Ascaris lumbricoides</name>
    <name type="common">Giant roundworm</name>
    <dbReference type="NCBI Taxonomy" id="6252"/>
    <lineage>
        <taxon>Eukaryota</taxon>
        <taxon>Metazoa</taxon>
        <taxon>Ecdysozoa</taxon>
        <taxon>Nematoda</taxon>
        <taxon>Chromadorea</taxon>
        <taxon>Rhabditida</taxon>
        <taxon>Spirurina</taxon>
        <taxon>Ascaridomorpha</taxon>
        <taxon>Ascaridoidea</taxon>
        <taxon>Ascarididae</taxon>
        <taxon>Ascaris</taxon>
    </lineage>
</organism>
<name>A0A0M3I6R4_ASCLU</name>
<evidence type="ECO:0000313" key="2">
    <source>
        <dbReference type="WBParaSite" id="ALUE_0001277501-mRNA-1"/>
    </source>
</evidence>
<dbReference type="Proteomes" id="UP000036681">
    <property type="component" value="Unplaced"/>
</dbReference>
<dbReference type="WBParaSite" id="ALUE_0001277501-mRNA-1">
    <property type="protein sequence ID" value="ALUE_0001277501-mRNA-1"/>
    <property type="gene ID" value="ALUE_0001277501"/>
</dbReference>
<dbReference type="AlphaFoldDB" id="A0A0M3I6R4"/>
<keyword evidence="1" id="KW-1185">Reference proteome</keyword>
<accession>A0A0M3I6R4</accession>
<sequence>MDTANGWRFPPLHSLAGNNGGNYGYMRGNINNSKGGGGFNNFSSNNSNISFAGINKNNYINGSNVGNLFNPHYPPNIGSNLNTFGENQNARMNVPCDGNIGHQNMMNSEFNGQNDFCSIGSFNPNGNFPRPLVNKKVDQGPSNTGAMHANPCDAGIPDGYQRAQCTQPAVVVHCCPEGTCILIGNGIAGNVWPNNFSLISLNSNSIEGDVATCLMICATCVYVCLCRSAYIVGTLCKQITQTTAELTRSVILINLSKSQGVCACEFPDENHLKNIAGACDMATGL</sequence>
<evidence type="ECO:0000313" key="1">
    <source>
        <dbReference type="Proteomes" id="UP000036681"/>
    </source>
</evidence>
<protein>
    <submittedName>
        <fullName evidence="2">C-type lectin domain-containing protein</fullName>
    </submittedName>
</protein>